<dbReference type="InterPro" id="IPR025943">
    <property type="entry name" value="Sigma_54_int_dom_ATP-bd_2"/>
</dbReference>
<dbReference type="GO" id="GO:0000160">
    <property type="term" value="P:phosphorelay signal transduction system"/>
    <property type="evidence" value="ECO:0007669"/>
    <property type="project" value="UniProtKB-KW"/>
</dbReference>
<sequence>MPGRGSILVADDEESLRLVLEAALMKAGFDVDTVDNGADAVRKIQEKNYEVALLDIRMPKLDGLEAFYQIHGLLPDLPVILMTAFGSAEVAVEAMKRGAFDYLPKPFNLEEVKILVERAIHMRVLAQEVEYLTLEVQTLSVGVNGLCKLVGTSPKVQEVYKSIGRVAETKATVLLTGESGTGKGLVAKSIHYNSDRWEKPFVQVNCGAIPEGLLESELFGHEKGAFTGAVSQRMGKFELAEGGTLFLDEIGEMSLALQVKLLRVLQEKQFERVGGSQTFSANVRVIAATNRDLSKEIAENRFRSDLYYRLNVIPVHLPPLRERGGDIRLLAEYFLRRFSLEMGRVKIAFSPEVLELFMQYAWPGNVRELENAVEHALIMSNSAIILPENLPANLFEEEVGEIQASQDTYLAQPLREILAFTEKASIAQALERTNGNRAQAARLLQISRRALIYKIQEYQLV</sequence>
<evidence type="ECO:0000256" key="13">
    <source>
        <dbReference type="ARBA" id="ARBA00023163"/>
    </source>
</evidence>
<comment type="function">
    <text evidence="15">May play the central regulatory role in sporulation. It may be an element of the effector pathway responsible for the activation of sporulation genes in response to nutritional stress. Spo0A may act in concert with spo0H (a sigma factor) to control the expression of some genes that are critical to the sporulation process.</text>
</comment>
<dbReference type="Pfam" id="PF02954">
    <property type="entry name" value="HTH_8"/>
    <property type="match status" value="1"/>
</dbReference>
<dbReference type="InterPro" id="IPR011006">
    <property type="entry name" value="CheY-like_superfamily"/>
</dbReference>
<protein>
    <recommendedName>
        <fullName evidence="3">DNA-binding transcriptional regulator NtrC</fullName>
    </recommendedName>
    <alternativeName>
        <fullName evidence="16">Nitrogen regulation protein NR(I)</fullName>
    </alternativeName>
    <alternativeName>
        <fullName evidence="17">Nitrogen regulator I</fullName>
    </alternativeName>
    <alternativeName>
        <fullName evidence="2">Stage 0 sporulation protein A homolog</fullName>
    </alternativeName>
</protein>
<dbReference type="InterPro" id="IPR058031">
    <property type="entry name" value="AAA_lid_NorR"/>
</dbReference>
<dbReference type="InterPro" id="IPR001789">
    <property type="entry name" value="Sig_transdc_resp-reg_receiver"/>
</dbReference>
<dbReference type="PANTHER" id="PTHR32071:SF95">
    <property type="entry name" value="DNA-BINDING TRANSCRIPTIONAL REGULATOR NTRC"/>
    <property type="match status" value="1"/>
</dbReference>
<evidence type="ECO:0000256" key="18">
    <source>
        <dbReference type="PROSITE-ProRule" id="PRU00169"/>
    </source>
</evidence>
<dbReference type="PRINTS" id="PR01590">
    <property type="entry name" value="HTHFIS"/>
</dbReference>
<keyword evidence="9" id="KW-0902">Two-component regulatory system</keyword>
<dbReference type="STRING" id="1888891.DSOL_2156"/>
<dbReference type="InterPro" id="IPR025662">
    <property type="entry name" value="Sigma_54_int_dom_ATP-bd_1"/>
</dbReference>
<dbReference type="AlphaFoldDB" id="A0A1Q8QX06"/>
<keyword evidence="10" id="KW-0805">Transcription regulation</keyword>
<dbReference type="SUPFAM" id="SSF52172">
    <property type="entry name" value="CheY-like"/>
    <property type="match status" value="1"/>
</dbReference>
<dbReference type="Gene3D" id="1.10.10.60">
    <property type="entry name" value="Homeodomain-like"/>
    <property type="match status" value="1"/>
</dbReference>
<dbReference type="PROSITE" id="PS50110">
    <property type="entry name" value="RESPONSE_REGULATORY"/>
    <property type="match status" value="1"/>
</dbReference>
<evidence type="ECO:0000256" key="3">
    <source>
        <dbReference type="ARBA" id="ARBA00019059"/>
    </source>
</evidence>
<keyword evidence="8" id="KW-0067">ATP-binding</keyword>
<evidence type="ECO:0000256" key="5">
    <source>
        <dbReference type="ARBA" id="ARBA00022491"/>
    </source>
</evidence>
<comment type="caution">
    <text evidence="21">The sequence shown here is derived from an EMBL/GenBank/DDBJ whole genome shotgun (WGS) entry which is preliminary data.</text>
</comment>
<keyword evidence="7" id="KW-0547">Nucleotide-binding</keyword>
<reference evidence="21 22" key="1">
    <citation type="submission" date="2016-09" db="EMBL/GenBank/DDBJ databases">
        <title>Complete genome of Desulfosporosinus sp. OL.</title>
        <authorList>
            <person name="Mardanov A."/>
            <person name="Beletsky A."/>
            <person name="Panova A."/>
            <person name="Karnachuk O."/>
            <person name="Ravin N."/>
        </authorList>
    </citation>
    <scope>NUCLEOTIDE SEQUENCE [LARGE SCALE GENOMIC DNA]</scope>
    <source>
        <strain evidence="21 22">OL</strain>
    </source>
</reference>
<proteinExistence type="predicted"/>
<dbReference type="PROSITE" id="PS00676">
    <property type="entry name" value="SIGMA54_INTERACT_2"/>
    <property type="match status" value="1"/>
</dbReference>
<dbReference type="Gene3D" id="1.10.8.60">
    <property type="match status" value="1"/>
</dbReference>
<evidence type="ECO:0000313" key="21">
    <source>
        <dbReference type="EMBL" id="OLN31861.1"/>
    </source>
</evidence>
<dbReference type="InterPro" id="IPR003593">
    <property type="entry name" value="AAA+_ATPase"/>
</dbReference>
<dbReference type="GO" id="GO:0005524">
    <property type="term" value="F:ATP binding"/>
    <property type="evidence" value="ECO:0007669"/>
    <property type="project" value="UniProtKB-KW"/>
</dbReference>
<keyword evidence="13" id="KW-0804">Transcription</keyword>
<dbReference type="InterPro" id="IPR002078">
    <property type="entry name" value="Sigma_54_int"/>
</dbReference>
<dbReference type="FunFam" id="3.40.50.2300:FF:000018">
    <property type="entry name" value="DNA-binding transcriptional regulator NtrC"/>
    <property type="match status" value="1"/>
</dbReference>
<keyword evidence="6 18" id="KW-0597">Phosphoprotein</keyword>
<dbReference type="InterPro" id="IPR025944">
    <property type="entry name" value="Sigma_54_int_dom_CS"/>
</dbReference>
<evidence type="ECO:0000256" key="9">
    <source>
        <dbReference type="ARBA" id="ARBA00023012"/>
    </source>
</evidence>
<feature type="modified residue" description="4-aspartylphosphate" evidence="18">
    <location>
        <position position="55"/>
    </location>
</feature>
<dbReference type="InterPro" id="IPR027417">
    <property type="entry name" value="P-loop_NTPase"/>
</dbReference>
<dbReference type="Pfam" id="PF25601">
    <property type="entry name" value="AAA_lid_14"/>
    <property type="match status" value="1"/>
</dbReference>
<dbReference type="InterPro" id="IPR009057">
    <property type="entry name" value="Homeodomain-like_sf"/>
</dbReference>
<comment type="subcellular location">
    <subcellularLocation>
        <location evidence="1">Cytoplasm</location>
    </subcellularLocation>
</comment>
<evidence type="ECO:0000256" key="1">
    <source>
        <dbReference type="ARBA" id="ARBA00004496"/>
    </source>
</evidence>
<name>A0A1Q8QX06_9FIRM</name>
<keyword evidence="11" id="KW-0238">DNA-binding</keyword>
<dbReference type="EMBL" id="MLBF01000013">
    <property type="protein sequence ID" value="OLN31861.1"/>
    <property type="molecule type" value="Genomic_DNA"/>
</dbReference>
<dbReference type="GO" id="GO:0043565">
    <property type="term" value="F:sequence-specific DNA binding"/>
    <property type="evidence" value="ECO:0007669"/>
    <property type="project" value="InterPro"/>
</dbReference>
<dbReference type="PANTHER" id="PTHR32071">
    <property type="entry name" value="TRANSCRIPTIONAL REGULATORY PROTEIN"/>
    <property type="match status" value="1"/>
</dbReference>
<dbReference type="Pfam" id="PF00158">
    <property type="entry name" value="Sigma54_activat"/>
    <property type="match status" value="1"/>
</dbReference>
<dbReference type="Gene3D" id="3.40.50.300">
    <property type="entry name" value="P-loop containing nucleotide triphosphate hydrolases"/>
    <property type="match status" value="1"/>
</dbReference>
<evidence type="ECO:0000256" key="12">
    <source>
        <dbReference type="ARBA" id="ARBA00023159"/>
    </source>
</evidence>
<accession>A0A1Q8QX06</accession>
<evidence type="ECO:0000256" key="2">
    <source>
        <dbReference type="ARBA" id="ARBA00018672"/>
    </source>
</evidence>
<keyword evidence="22" id="KW-1185">Reference proteome</keyword>
<organism evidence="21 22">
    <name type="scientific">Desulfosporosinus metallidurans</name>
    <dbReference type="NCBI Taxonomy" id="1888891"/>
    <lineage>
        <taxon>Bacteria</taxon>
        <taxon>Bacillati</taxon>
        <taxon>Bacillota</taxon>
        <taxon>Clostridia</taxon>
        <taxon>Eubacteriales</taxon>
        <taxon>Desulfitobacteriaceae</taxon>
        <taxon>Desulfosporosinus</taxon>
    </lineage>
</organism>
<dbReference type="SUPFAM" id="SSF46689">
    <property type="entry name" value="Homeodomain-like"/>
    <property type="match status" value="1"/>
</dbReference>
<evidence type="ECO:0000256" key="10">
    <source>
        <dbReference type="ARBA" id="ARBA00023015"/>
    </source>
</evidence>
<dbReference type="InterPro" id="IPR002197">
    <property type="entry name" value="HTH_Fis"/>
</dbReference>
<feature type="domain" description="Sigma-54 factor interaction" evidence="19">
    <location>
        <begin position="149"/>
        <end position="378"/>
    </location>
</feature>
<evidence type="ECO:0000256" key="4">
    <source>
        <dbReference type="ARBA" id="ARBA00022490"/>
    </source>
</evidence>
<dbReference type="SMART" id="SM00448">
    <property type="entry name" value="REC"/>
    <property type="match status" value="1"/>
</dbReference>
<dbReference type="Pfam" id="PF00072">
    <property type="entry name" value="Response_reg"/>
    <property type="match status" value="1"/>
</dbReference>
<keyword evidence="4" id="KW-0963">Cytoplasm</keyword>
<feature type="domain" description="Response regulatory" evidence="20">
    <location>
        <begin position="6"/>
        <end position="120"/>
    </location>
</feature>
<dbReference type="Proteomes" id="UP000186102">
    <property type="component" value="Unassembled WGS sequence"/>
</dbReference>
<evidence type="ECO:0000256" key="6">
    <source>
        <dbReference type="ARBA" id="ARBA00022553"/>
    </source>
</evidence>
<evidence type="ECO:0000256" key="15">
    <source>
        <dbReference type="ARBA" id="ARBA00024867"/>
    </source>
</evidence>
<evidence type="ECO:0000256" key="7">
    <source>
        <dbReference type="ARBA" id="ARBA00022741"/>
    </source>
</evidence>
<evidence type="ECO:0000256" key="8">
    <source>
        <dbReference type="ARBA" id="ARBA00022840"/>
    </source>
</evidence>
<dbReference type="OrthoDB" id="9803970at2"/>
<dbReference type="Gene3D" id="3.40.50.2300">
    <property type="match status" value="1"/>
</dbReference>
<evidence type="ECO:0000259" key="20">
    <source>
        <dbReference type="PROSITE" id="PS50110"/>
    </source>
</evidence>
<evidence type="ECO:0000313" key="22">
    <source>
        <dbReference type="Proteomes" id="UP000186102"/>
    </source>
</evidence>
<keyword evidence="12" id="KW-0010">Activator</keyword>
<keyword evidence="5" id="KW-0678">Repressor</keyword>
<dbReference type="FunFam" id="3.40.50.300:FF:000006">
    <property type="entry name" value="DNA-binding transcriptional regulator NtrC"/>
    <property type="match status" value="1"/>
</dbReference>
<dbReference type="RefSeq" id="WP_075364797.1">
    <property type="nucleotide sequence ID" value="NZ_MLBF01000013.1"/>
</dbReference>
<evidence type="ECO:0000256" key="11">
    <source>
        <dbReference type="ARBA" id="ARBA00023125"/>
    </source>
</evidence>
<dbReference type="SMART" id="SM00382">
    <property type="entry name" value="AAA"/>
    <property type="match status" value="1"/>
</dbReference>
<evidence type="ECO:0000256" key="14">
    <source>
        <dbReference type="ARBA" id="ARBA00023231"/>
    </source>
</evidence>
<dbReference type="GO" id="GO:0005737">
    <property type="term" value="C:cytoplasm"/>
    <property type="evidence" value="ECO:0007669"/>
    <property type="project" value="UniProtKB-SubCell"/>
</dbReference>
<dbReference type="GO" id="GO:0006355">
    <property type="term" value="P:regulation of DNA-templated transcription"/>
    <property type="evidence" value="ECO:0007669"/>
    <property type="project" value="InterPro"/>
</dbReference>
<dbReference type="SUPFAM" id="SSF52540">
    <property type="entry name" value="P-loop containing nucleoside triphosphate hydrolases"/>
    <property type="match status" value="1"/>
</dbReference>
<gene>
    <name evidence="21" type="ORF">DSOL_2156</name>
</gene>
<keyword evidence="14" id="KW-0535">Nitrogen fixation</keyword>
<dbReference type="PROSITE" id="PS00688">
    <property type="entry name" value="SIGMA54_INTERACT_3"/>
    <property type="match status" value="1"/>
</dbReference>
<dbReference type="CDD" id="cd00009">
    <property type="entry name" value="AAA"/>
    <property type="match status" value="1"/>
</dbReference>
<dbReference type="PROSITE" id="PS00675">
    <property type="entry name" value="SIGMA54_INTERACT_1"/>
    <property type="match status" value="1"/>
</dbReference>
<evidence type="ECO:0000256" key="17">
    <source>
        <dbReference type="ARBA" id="ARBA00031910"/>
    </source>
</evidence>
<evidence type="ECO:0000259" key="19">
    <source>
        <dbReference type="PROSITE" id="PS50045"/>
    </source>
</evidence>
<dbReference type="PROSITE" id="PS50045">
    <property type="entry name" value="SIGMA54_INTERACT_4"/>
    <property type="match status" value="1"/>
</dbReference>
<evidence type="ECO:0000256" key="16">
    <source>
        <dbReference type="ARBA" id="ARBA00029881"/>
    </source>
</evidence>